<protein>
    <submittedName>
        <fullName evidence="2">Uncharacterized protein</fullName>
    </submittedName>
</protein>
<dbReference type="KEGG" id="samy:DB32_007932"/>
<evidence type="ECO:0000256" key="1">
    <source>
        <dbReference type="SAM" id="MobiDB-lite"/>
    </source>
</evidence>
<organism evidence="2 3">
    <name type="scientific">Sandaracinus amylolyticus</name>
    <dbReference type="NCBI Taxonomy" id="927083"/>
    <lineage>
        <taxon>Bacteria</taxon>
        <taxon>Pseudomonadati</taxon>
        <taxon>Myxococcota</taxon>
        <taxon>Polyangia</taxon>
        <taxon>Polyangiales</taxon>
        <taxon>Sandaracinaceae</taxon>
        <taxon>Sandaracinus</taxon>
    </lineage>
</organism>
<proteinExistence type="predicted"/>
<keyword evidence="3" id="KW-1185">Reference proteome</keyword>
<dbReference type="EMBL" id="CP011125">
    <property type="protein sequence ID" value="AKF10783.1"/>
    <property type="molecule type" value="Genomic_DNA"/>
</dbReference>
<evidence type="ECO:0000313" key="2">
    <source>
        <dbReference type="EMBL" id="AKF10783.1"/>
    </source>
</evidence>
<sequence>MRGHVVTRSRDPRSRRYSRRVPHAVPGLLGPWARCPPESSVDGHESVTHAS</sequence>
<feature type="compositionally biased region" description="Basic and acidic residues" evidence="1">
    <location>
        <begin position="41"/>
        <end position="51"/>
    </location>
</feature>
<feature type="region of interest" description="Disordered" evidence="1">
    <location>
        <begin position="1"/>
        <end position="51"/>
    </location>
</feature>
<evidence type="ECO:0000313" key="3">
    <source>
        <dbReference type="Proteomes" id="UP000034883"/>
    </source>
</evidence>
<dbReference type="Proteomes" id="UP000034883">
    <property type="component" value="Chromosome"/>
</dbReference>
<name>A0A0F6W9H6_9BACT</name>
<reference evidence="2 3" key="1">
    <citation type="submission" date="2015-03" db="EMBL/GenBank/DDBJ databases">
        <title>Genome assembly of Sandaracinus amylolyticus DSM 53668.</title>
        <authorList>
            <person name="Sharma G."/>
            <person name="Subramanian S."/>
        </authorList>
    </citation>
    <scope>NUCLEOTIDE SEQUENCE [LARGE SCALE GENOMIC DNA]</scope>
    <source>
        <strain evidence="2 3">DSM 53668</strain>
    </source>
</reference>
<gene>
    <name evidence="2" type="ORF">DB32_007932</name>
</gene>
<accession>A0A0F6W9H6</accession>
<dbReference type="AlphaFoldDB" id="A0A0F6W9H6"/>